<protein>
    <recommendedName>
        <fullName evidence="3">EF-hand domain-containing protein</fullName>
    </recommendedName>
</protein>
<accession>A0A6C0I1U9</accession>
<evidence type="ECO:0000256" key="1">
    <source>
        <dbReference type="SAM" id="Phobius"/>
    </source>
</evidence>
<dbReference type="EMBL" id="MN740076">
    <property type="protein sequence ID" value="QHT86759.1"/>
    <property type="molecule type" value="Genomic_DNA"/>
</dbReference>
<dbReference type="PROSITE" id="PS00018">
    <property type="entry name" value="EF_HAND_1"/>
    <property type="match status" value="1"/>
</dbReference>
<reference evidence="2" key="1">
    <citation type="journal article" date="2020" name="Nature">
        <title>Giant virus diversity and host interactions through global metagenomics.</title>
        <authorList>
            <person name="Schulz F."/>
            <person name="Roux S."/>
            <person name="Paez-Espino D."/>
            <person name="Jungbluth S."/>
            <person name="Walsh D.A."/>
            <person name="Denef V.J."/>
            <person name="McMahon K.D."/>
            <person name="Konstantinidis K.T."/>
            <person name="Eloe-Fadrosh E.A."/>
            <person name="Kyrpides N.C."/>
            <person name="Woyke T."/>
        </authorList>
    </citation>
    <scope>NUCLEOTIDE SEQUENCE</scope>
    <source>
        <strain evidence="2">GVMAG-M-3300023184-18</strain>
    </source>
</reference>
<dbReference type="AlphaFoldDB" id="A0A6C0I1U9"/>
<keyword evidence="1" id="KW-1133">Transmembrane helix</keyword>
<proteinExistence type="predicted"/>
<name>A0A6C0I1U9_9ZZZZ</name>
<sequence length="148" mass="16854">MISKIHESISSLNSNMFFAGIMMLTLNIGSRYVQLNLSPSAESYLKYAITKEFLVFTIAWMGTRNIYVALTLTAAFVILADYGLNDKSNFCILPEKFKKLQDSIDTNNDKIISELEIKNAMDTLEKAKKQQVNRVQLGYLSFYDNTKI</sequence>
<evidence type="ECO:0008006" key="3">
    <source>
        <dbReference type="Google" id="ProtNLM"/>
    </source>
</evidence>
<feature type="transmembrane region" description="Helical" evidence="1">
    <location>
        <begin position="12"/>
        <end position="33"/>
    </location>
</feature>
<feature type="transmembrane region" description="Helical" evidence="1">
    <location>
        <begin position="53"/>
        <end position="80"/>
    </location>
</feature>
<organism evidence="2">
    <name type="scientific">viral metagenome</name>
    <dbReference type="NCBI Taxonomy" id="1070528"/>
    <lineage>
        <taxon>unclassified sequences</taxon>
        <taxon>metagenomes</taxon>
        <taxon>organismal metagenomes</taxon>
    </lineage>
</organism>
<evidence type="ECO:0000313" key="2">
    <source>
        <dbReference type="EMBL" id="QHT86759.1"/>
    </source>
</evidence>
<keyword evidence="1" id="KW-0472">Membrane</keyword>
<keyword evidence="1" id="KW-0812">Transmembrane</keyword>
<dbReference type="InterPro" id="IPR018247">
    <property type="entry name" value="EF_Hand_1_Ca_BS"/>
</dbReference>